<organism evidence="2 3">
    <name type="scientific">Solanum commersonii</name>
    <name type="common">Commerson's wild potato</name>
    <name type="synonym">Commerson's nightshade</name>
    <dbReference type="NCBI Taxonomy" id="4109"/>
    <lineage>
        <taxon>Eukaryota</taxon>
        <taxon>Viridiplantae</taxon>
        <taxon>Streptophyta</taxon>
        <taxon>Embryophyta</taxon>
        <taxon>Tracheophyta</taxon>
        <taxon>Spermatophyta</taxon>
        <taxon>Magnoliopsida</taxon>
        <taxon>eudicotyledons</taxon>
        <taxon>Gunneridae</taxon>
        <taxon>Pentapetalae</taxon>
        <taxon>asterids</taxon>
        <taxon>lamiids</taxon>
        <taxon>Solanales</taxon>
        <taxon>Solanaceae</taxon>
        <taxon>Solanoideae</taxon>
        <taxon>Solaneae</taxon>
        <taxon>Solanum</taxon>
    </lineage>
</organism>
<evidence type="ECO:0000313" key="3">
    <source>
        <dbReference type="Proteomes" id="UP000824120"/>
    </source>
</evidence>
<dbReference type="AlphaFoldDB" id="A0A9J6B3N3"/>
<proteinExistence type="predicted"/>
<keyword evidence="3" id="KW-1185">Reference proteome</keyword>
<dbReference type="Proteomes" id="UP000824120">
    <property type="component" value="Chromosome 1"/>
</dbReference>
<protein>
    <submittedName>
        <fullName evidence="2">Uncharacterized protein</fullName>
    </submittedName>
</protein>
<evidence type="ECO:0000313" key="2">
    <source>
        <dbReference type="EMBL" id="KAG5631252.1"/>
    </source>
</evidence>
<reference evidence="2 3" key="1">
    <citation type="submission" date="2020-09" db="EMBL/GenBank/DDBJ databases">
        <title>De no assembly of potato wild relative species, Solanum commersonii.</title>
        <authorList>
            <person name="Cho K."/>
        </authorList>
    </citation>
    <scope>NUCLEOTIDE SEQUENCE [LARGE SCALE GENOMIC DNA]</scope>
    <source>
        <strain evidence="2">LZ3.2</strain>
        <tissue evidence="2">Leaf</tissue>
    </source>
</reference>
<name>A0A9J6B3N3_SOLCO</name>
<dbReference type="EMBL" id="JACXVP010000001">
    <property type="protein sequence ID" value="KAG5631252.1"/>
    <property type="molecule type" value="Genomic_DNA"/>
</dbReference>
<gene>
    <name evidence="2" type="ORF">H5410_002969</name>
</gene>
<accession>A0A9J6B3N3</accession>
<evidence type="ECO:0000256" key="1">
    <source>
        <dbReference type="SAM" id="MobiDB-lite"/>
    </source>
</evidence>
<feature type="region of interest" description="Disordered" evidence="1">
    <location>
        <begin position="61"/>
        <end position="80"/>
    </location>
</feature>
<sequence>MPNNWPEVVRYSTEYTPRIGCKVVYWKLPSENTFKCNTDGASKVMRLGLKFLSCQEDGRRGLTHSLGGDTGDQKNTSTDT</sequence>
<comment type="caution">
    <text evidence="2">The sequence shown here is derived from an EMBL/GenBank/DDBJ whole genome shotgun (WGS) entry which is preliminary data.</text>
</comment>